<feature type="compositionally biased region" description="Polar residues" evidence="1">
    <location>
        <begin position="806"/>
        <end position="817"/>
    </location>
</feature>
<feature type="region of interest" description="Disordered" evidence="1">
    <location>
        <begin position="866"/>
        <end position="886"/>
    </location>
</feature>
<feature type="compositionally biased region" description="Pro residues" evidence="1">
    <location>
        <begin position="289"/>
        <end position="299"/>
    </location>
</feature>
<comment type="caution">
    <text evidence="2">The sequence shown here is derived from an EMBL/GenBank/DDBJ whole genome shotgun (WGS) entry which is preliminary data.</text>
</comment>
<feature type="compositionally biased region" description="Low complexity" evidence="1">
    <location>
        <begin position="300"/>
        <end position="324"/>
    </location>
</feature>
<protein>
    <submittedName>
        <fullName evidence="2">Uncharacterized protein</fullName>
    </submittedName>
</protein>
<feature type="region of interest" description="Disordered" evidence="1">
    <location>
        <begin position="639"/>
        <end position="707"/>
    </location>
</feature>
<feature type="region of interest" description="Disordered" evidence="1">
    <location>
        <begin position="124"/>
        <end position="182"/>
    </location>
</feature>
<feature type="region of interest" description="Disordered" evidence="1">
    <location>
        <begin position="1048"/>
        <end position="1135"/>
    </location>
</feature>
<feature type="compositionally biased region" description="Low complexity" evidence="1">
    <location>
        <begin position="382"/>
        <end position="393"/>
    </location>
</feature>
<accession>A0AAD9D4U7</accession>
<feature type="region of interest" description="Disordered" evidence="1">
    <location>
        <begin position="569"/>
        <end position="593"/>
    </location>
</feature>
<feature type="region of interest" description="Disordered" evidence="1">
    <location>
        <begin position="796"/>
        <end position="830"/>
    </location>
</feature>
<evidence type="ECO:0000313" key="3">
    <source>
        <dbReference type="Proteomes" id="UP001224775"/>
    </source>
</evidence>
<sequence>MSFTIGGGVNLEKCYTNLLSADSNNNGFISQSEFLTFLQSNTGLLDTNQYGTPLTQFSQLPQSFVGVYNFFACGDQFVGCPTLAGIDIQGLLNSQQNGGGGEMLSEQQTTYLYRLCKDSEEAVEEYESSVSTTPSPTTKSPTGEPTTSPKTNAPTSSPVASTPPPTTLPPTPTGITSCPPQYTAGQSYAADDLVSNEVYESTQIPYFKCKPFPFAAWCSQAAYEPGVTIAWEEAWELMGVCDNSGSGGGGTTTSTTTIATVATTTTAATTSGGTTTTTVATNPSLSTPSPTPPTPPTPTTPTTTTIPTKRPTITNPEETPTTGPLPIQFQYEIGNNQNLQSQSILTERNPINNMMEYLESGTDSFVKVIMDATFGNSGGGSSSSSSSSSAAAAVTKDQKADSLKVNNENVRRRRTTTTTTTRNLAVTYNPTSVTIENIQDIACSYQNMTTESRCQKVTAGVTLQLTNEPPLTTNLRFQTGISNGIDMGLLAFPPESGIVYVGQTKSVQVIPEFGLLPDNGGGGNKNGGGGDSNTSNDKWVIPVSVTVAASVAAILILFAGSRFRKRQREGKEFDGAEQVSLEGDGNDVSNDLSPEYNEYSYSPGSKRHMNIFEETIDETPTFNDSDSDLIDLERGGNVNNMTTMMNQSNNEQHRSTSKNPFASSSSSGSNSDDEYIQQHQPVSHGFPLPSWKEVSEDDLSKSGEVGDMYMRDRDSTDYRAAVEALVRQACPEQIDNVDDLMAEYEGRESVLIGQLSVMLATQKEADRGKAFSMEDKRKGIDEPRLKSVLESGAAMADSKSFDESSAAGSSQWSTDDGMSSIDASMSASSSEREMLPDTYAAIGDAALITSDSNLMSTTFIKVEKNPDDEFSGLDIPGGEEKPRGQPITREDLDAAIEAGDWNAVGATAALLAGGSFDRRDSDSEYSSSQSDGGNISLSSTDYSDKDRAQEFEQLIEAGDWKAVMAIASEFEGAGESGSFQVSKLSDMEYDSSRRMSSSDVFERDDQVLTKRQEIEELVRRVVPDEIENIDEMLLQFKGREDELIMTLQTMDERNQNSLQGSNSSLSSPASSKESSTESPGYQTLKQMPSFHEEHVFESDSVLNESSSKSKTSSSNRGSDSDSSSSSEDLSNLIHR</sequence>
<feature type="compositionally biased region" description="Low complexity" evidence="1">
    <location>
        <begin position="268"/>
        <end position="288"/>
    </location>
</feature>
<proteinExistence type="predicted"/>
<feature type="compositionally biased region" description="Low complexity" evidence="1">
    <location>
        <begin position="818"/>
        <end position="829"/>
    </location>
</feature>
<organism evidence="2 3">
    <name type="scientific">Skeletonema marinoi</name>
    <dbReference type="NCBI Taxonomy" id="267567"/>
    <lineage>
        <taxon>Eukaryota</taxon>
        <taxon>Sar</taxon>
        <taxon>Stramenopiles</taxon>
        <taxon>Ochrophyta</taxon>
        <taxon>Bacillariophyta</taxon>
        <taxon>Coscinodiscophyceae</taxon>
        <taxon>Thalassiosirophycidae</taxon>
        <taxon>Thalassiosirales</taxon>
        <taxon>Skeletonemataceae</taxon>
        <taxon>Skeletonema</taxon>
        <taxon>Skeletonema marinoi-dohrnii complex</taxon>
    </lineage>
</organism>
<feature type="compositionally biased region" description="Low complexity" evidence="1">
    <location>
        <begin position="657"/>
        <end position="670"/>
    </location>
</feature>
<feature type="compositionally biased region" description="Low complexity" evidence="1">
    <location>
        <begin position="1098"/>
        <end position="1135"/>
    </location>
</feature>
<dbReference type="PROSITE" id="PS00018">
    <property type="entry name" value="EF_HAND_1"/>
    <property type="match status" value="1"/>
</dbReference>
<gene>
    <name evidence="2" type="ORF">QTG54_016364</name>
</gene>
<dbReference type="InterPro" id="IPR018247">
    <property type="entry name" value="EF_Hand_1_Ca_BS"/>
</dbReference>
<feature type="compositionally biased region" description="Low complexity" evidence="1">
    <location>
        <begin position="639"/>
        <end position="650"/>
    </location>
</feature>
<evidence type="ECO:0000256" key="1">
    <source>
        <dbReference type="SAM" id="MobiDB-lite"/>
    </source>
</evidence>
<evidence type="ECO:0000313" key="2">
    <source>
        <dbReference type="EMBL" id="KAK1733033.1"/>
    </source>
</evidence>
<feature type="region of interest" description="Disordered" evidence="1">
    <location>
        <begin position="268"/>
        <end position="324"/>
    </location>
</feature>
<feature type="compositionally biased region" description="Pro residues" evidence="1">
    <location>
        <begin position="161"/>
        <end position="172"/>
    </location>
</feature>
<feature type="region of interest" description="Disordered" evidence="1">
    <location>
        <begin position="376"/>
        <end position="421"/>
    </location>
</feature>
<feature type="compositionally biased region" description="Low complexity" evidence="1">
    <location>
        <begin position="1055"/>
        <end position="1080"/>
    </location>
</feature>
<name>A0AAD9D4U7_9STRA</name>
<feature type="compositionally biased region" description="Low complexity" evidence="1">
    <location>
        <begin position="128"/>
        <end position="160"/>
    </location>
</feature>
<dbReference type="Proteomes" id="UP001224775">
    <property type="component" value="Unassembled WGS sequence"/>
</dbReference>
<dbReference type="EMBL" id="JATAAI010000055">
    <property type="protein sequence ID" value="KAK1733033.1"/>
    <property type="molecule type" value="Genomic_DNA"/>
</dbReference>
<feature type="region of interest" description="Disordered" evidence="1">
    <location>
        <begin position="918"/>
        <end position="942"/>
    </location>
</feature>
<keyword evidence="3" id="KW-1185">Reference proteome</keyword>
<dbReference type="AlphaFoldDB" id="A0AAD9D4U7"/>
<feature type="compositionally biased region" description="Polar residues" evidence="1">
    <location>
        <begin position="932"/>
        <end position="941"/>
    </location>
</feature>
<reference evidence="2" key="1">
    <citation type="submission" date="2023-06" db="EMBL/GenBank/DDBJ databases">
        <title>Survivors Of The Sea: Transcriptome response of Skeletonema marinoi to long-term dormancy.</title>
        <authorList>
            <person name="Pinder M.I.M."/>
            <person name="Kourtchenko O."/>
            <person name="Robertson E.K."/>
            <person name="Larsson T."/>
            <person name="Maumus F."/>
            <person name="Osuna-Cruz C.M."/>
            <person name="Vancaester E."/>
            <person name="Stenow R."/>
            <person name="Vandepoele K."/>
            <person name="Ploug H."/>
            <person name="Bruchert V."/>
            <person name="Godhe A."/>
            <person name="Topel M."/>
        </authorList>
    </citation>
    <scope>NUCLEOTIDE SEQUENCE</scope>
    <source>
        <strain evidence="2">R05AC</strain>
    </source>
</reference>